<feature type="compositionally biased region" description="Polar residues" evidence="2">
    <location>
        <begin position="417"/>
        <end position="441"/>
    </location>
</feature>
<evidence type="ECO:0000313" key="3">
    <source>
        <dbReference type="EMBL" id="CAF0749637.1"/>
    </source>
</evidence>
<dbReference type="SUPFAM" id="SSF52540">
    <property type="entry name" value="P-loop containing nucleoside triphosphate hydrolases"/>
    <property type="match status" value="1"/>
</dbReference>
<dbReference type="InterPro" id="IPR027417">
    <property type="entry name" value="P-loop_NTPase"/>
</dbReference>
<dbReference type="Gene3D" id="3.40.50.300">
    <property type="entry name" value="P-loop containing nucleotide triphosphate hydrolases"/>
    <property type="match status" value="1"/>
</dbReference>
<proteinExistence type="predicted"/>
<accession>A0A813PF74</accession>
<feature type="region of interest" description="Disordered" evidence="2">
    <location>
        <begin position="316"/>
        <end position="335"/>
    </location>
</feature>
<name>A0A813PF74_9BILA</name>
<feature type="region of interest" description="Disordered" evidence="2">
    <location>
        <begin position="345"/>
        <end position="365"/>
    </location>
</feature>
<dbReference type="Proteomes" id="UP000663860">
    <property type="component" value="Unassembled WGS sequence"/>
</dbReference>
<feature type="compositionally biased region" description="Gly residues" evidence="2">
    <location>
        <begin position="531"/>
        <end position="546"/>
    </location>
</feature>
<evidence type="ECO:0000313" key="5">
    <source>
        <dbReference type="Proteomes" id="UP000663860"/>
    </source>
</evidence>
<feature type="coiled-coil region" evidence="1">
    <location>
        <begin position="730"/>
        <end position="757"/>
    </location>
</feature>
<dbReference type="AlphaFoldDB" id="A0A813PF74"/>
<evidence type="ECO:0000313" key="4">
    <source>
        <dbReference type="EMBL" id="CAF3799551.1"/>
    </source>
</evidence>
<sequence length="801" mass="87461">MTSSVTTKRFIVLGDAGAGKSSFINFLYNYYNGTRELEEIFCEHPKVKIAIPSANWTDCLDEKYKNNKSEHNIDDQTQSQTQLCTTYLVGRKNDFLLEIIDTPGFNDTNGSDVDTNNLKMIEKALKGVLFLNGIIIVVNGSSPRLGVSFKNFLHMLHQIWPNDLMNNCVAILTNCDELSVNLDSSVLERDLNIDKKKTFHLQNSLFRWNRKLEPKKTVRRFQQDFEDNLGTVASLLRRLDKFEGVSTKSFTVGAIKISLIENCINESIHNMVDLLEKYKEQQVAKAGIEGARHTMEHNKQWDRQHEIHAVRWVEIPQGRSSSPRRSLHQQPQNSWYNEQRIMKSKDQGANPSKVNAGGERGPIYNDRCDQYRSESNELASKTIPNNMMVGDHYASSQGDGSPSGIYPHGLHYESRAGGSQQVSGAEGLQQGSEAGGSQQVSGVEGLQQGPEAGESQQVSGADGLQQGSEAGGAQHGPVADALQQGPEASGSQQGPVAGGLQQGPKAGGSQHGSVADGLQQEPEAGESQQGSGAGGPQHESGVGGSQHGSEASESQDQSGGGRLQVGPEARSSQHESGADELQGGLEAGGLQRVSGVGGSQQGCEASVSQDGSEIGRSQQGSEAGGSPYGREAGGPYDPVADSGRYGVYDSSVGYRDENGRRDAYSGRSLLRICLGLGDPERRSSGSSHEAVYRQQQTKIQVTLPDNEARAQHKYAQRQENRLQERSHDLVDEEQCLKRSLMLQLEHLRKQVAELRSINKNYDIVQRNHDLLTAFRDIIKYMGDAPEMLSYYNDTVAVLSTN</sequence>
<feature type="compositionally biased region" description="Polar residues" evidence="2">
    <location>
        <begin position="547"/>
        <end position="557"/>
    </location>
</feature>
<feature type="compositionally biased region" description="Polar residues" evidence="2">
    <location>
        <begin position="606"/>
        <end position="621"/>
    </location>
</feature>
<reference evidence="3" key="1">
    <citation type="submission" date="2021-02" db="EMBL/GenBank/DDBJ databases">
        <authorList>
            <person name="Nowell W R."/>
        </authorList>
    </citation>
    <scope>NUCLEOTIDE SEQUENCE</scope>
</reference>
<feature type="compositionally biased region" description="Gly residues" evidence="2">
    <location>
        <begin position="496"/>
        <end position="510"/>
    </location>
</feature>
<comment type="caution">
    <text evidence="3">The sequence shown here is derived from an EMBL/GenBank/DDBJ whole genome shotgun (WGS) entry which is preliminary data.</text>
</comment>
<dbReference type="CDD" id="cd00882">
    <property type="entry name" value="Ras_like_GTPase"/>
    <property type="match status" value="1"/>
</dbReference>
<feature type="region of interest" description="Disordered" evidence="2">
    <location>
        <begin position="389"/>
        <end position="643"/>
    </location>
</feature>
<evidence type="ECO:0000256" key="2">
    <source>
        <dbReference type="SAM" id="MobiDB-lite"/>
    </source>
</evidence>
<organism evidence="3 5">
    <name type="scientific">Adineta steineri</name>
    <dbReference type="NCBI Taxonomy" id="433720"/>
    <lineage>
        <taxon>Eukaryota</taxon>
        <taxon>Metazoa</taxon>
        <taxon>Spiralia</taxon>
        <taxon>Gnathifera</taxon>
        <taxon>Rotifera</taxon>
        <taxon>Eurotatoria</taxon>
        <taxon>Bdelloidea</taxon>
        <taxon>Adinetida</taxon>
        <taxon>Adinetidae</taxon>
        <taxon>Adineta</taxon>
    </lineage>
</organism>
<protein>
    <recommendedName>
        <fullName evidence="6">G domain-containing protein</fullName>
    </recommendedName>
</protein>
<keyword evidence="1" id="KW-0175">Coiled coil</keyword>
<evidence type="ECO:0008006" key="6">
    <source>
        <dbReference type="Google" id="ProtNLM"/>
    </source>
</evidence>
<dbReference type="PANTHER" id="PTHR32046">
    <property type="entry name" value="G DOMAIN-CONTAINING PROTEIN"/>
    <property type="match status" value="1"/>
</dbReference>
<gene>
    <name evidence="3" type="ORF">IZO911_LOCUS4056</name>
    <name evidence="4" type="ORF">KXQ929_LOCUS16957</name>
</gene>
<dbReference type="PANTHER" id="PTHR32046:SF12">
    <property type="entry name" value="AIG1-TYPE G DOMAIN-CONTAINING PROTEIN"/>
    <property type="match status" value="1"/>
</dbReference>
<feature type="compositionally biased region" description="Low complexity" evidence="2">
    <location>
        <begin position="579"/>
        <end position="594"/>
    </location>
</feature>
<dbReference type="Proteomes" id="UP000663868">
    <property type="component" value="Unassembled WGS sequence"/>
</dbReference>
<evidence type="ECO:0000256" key="1">
    <source>
        <dbReference type="SAM" id="Coils"/>
    </source>
</evidence>
<feature type="compositionally biased region" description="Polar residues" evidence="2">
    <location>
        <begin position="318"/>
        <end position="335"/>
    </location>
</feature>
<dbReference type="EMBL" id="CAJNOE010000022">
    <property type="protein sequence ID" value="CAF0749637.1"/>
    <property type="molecule type" value="Genomic_DNA"/>
</dbReference>
<dbReference type="EMBL" id="CAJOBB010001047">
    <property type="protein sequence ID" value="CAF3799551.1"/>
    <property type="molecule type" value="Genomic_DNA"/>
</dbReference>